<sequence length="223" mass="24332">MESEPKEIEIFINDVDAEEVENSSGDESVSIEKFELNLEDSATQCCLESLFSSRYKDFCPNVTIIIKVLVVGKEVEGNHTKSSAWRDDKRSGYGYKMSIIASTNRSKLKTIHRMGPKTLVAHQHDQAGTSECDVANESSTSGTTTTSVLVPVPTHDKALIDSENCVLVYNVISLPSSEPSAIEADFTTIHANFVGSENVEAKKADGVKTRSSLRRSASVNTPQ</sequence>
<feature type="compositionally biased region" description="Polar residues" evidence="1">
    <location>
        <begin position="214"/>
        <end position="223"/>
    </location>
</feature>
<keyword evidence="3" id="KW-1185">Reference proteome</keyword>
<evidence type="ECO:0000313" key="3">
    <source>
        <dbReference type="Proteomes" id="UP000652761"/>
    </source>
</evidence>
<reference evidence="2" key="1">
    <citation type="submission" date="2017-07" db="EMBL/GenBank/DDBJ databases">
        <title>Taro Niue Genome Assembly and Annotation.</title>
        <authorList>
            <person name="Atibalentja N."/>
            <person name="Keating K."/>
            <person name="Fields C.J."/>
        </authorList>
    </citation>
    <scope>NUCLEOTIDE SEQUENCE</scope>
    <source>
        <strain evidence="2">Niue_2</strain>
        <tissue evidence="2">Leaf</tissue>
    </source>
</reference>
<proteinExistence type="predicted"/>
<gene>
    <name evidence="2" type="ORF">Taro_011273</name>
</gene>
<comment type="caution">
    <text evidence="2">The sequence shown here is derived from an EMBL/GenBank/DDBJ whole genome shotgun (WGS) entry which is preliminary data.</text>
</comment>
<dbReference type="Proteomes" id="UP000652761">
    <property type="component" value="Unassembled WGS sequence"/>
</dbReference>
<feature type="region of interest" description="Disordered" evidence="1">
    <location>
        <begin position="203"/>
        <end position="223"/>
    </location>
</feature>
<protein>
    <submittedName>
        <fullName evidence="2">Uncharacterized protein</fullName>
    </submittedName>
</protein>
<evidence type="ECO:0000313" key="2">
    <source>
        <dbReference type="EMBL" id="MQL78853.1"/>
    </source>
</evidence>
<dbReference type="EMBL" id="NMUH01000420">
    <property type="protein sequence ID" value="MQL78853.1"/>
    <property type="molecule type" value="Genomic_DNA"/>
</dbReference>
<dbReference type="AlphaFoldDB" id="A0A843UC60"/>
<organism evidence="2 3">
    <name type="scientific">Colocasia esculenta</name>
    <name type="common">Wild taro</name>
    <name type="synonym">Arum esculentum</name>
    <dbReference type="NCBI Taxonomy" id="4460"/>
    <lineage>
        <taxon>Eukaryota</taxon>
        <taxon>Viridiplantae</taxon>
        <taxon>Streptophyta</taxon>
        <taxon>Embryophyta</taxon>
        <taxon>Tracheophyta</taxon>
        <taxon>Spermatophyta</taxon>
        <taxon>Magnoliopsida</taxon>
        <taxon>Liliopsida</taxon>
        <taxon>Araceae</taxon>
        <taxon>Aroideae</taxon>
        <taxon>Colocasieae</taxon>
        <taxon>Colocasia</taxon>
    </lineage>
</organism>
<name>A0A843UC60_COLES</name>
<evidence type="ECO:0000256" key="1">
    <source>
        <dbReference type="SAM" id="MobiDB-lite"/>
    </source>
</evidence>
<accession>A0A843UC60</accession>